<dbReference type="PANTHER" id="PTHR19359:SF150">
    <property type="entry name" value="CYTOCHROME B5"/>
    <property type="match status" value="1"/>
</dbReference>
<keyword evidence="10 14" id="KW-0472">Membrane</keyword>
<feature type="domain" description="Cytochrome b5 heme-binding" evidence="16">
    <location>
        <begin position="6"/>
        <end position="82"/>
    </location>
</feature>
<protein>
    <recommendedName>
        <fullName evidence="13">Cytochrome b5</fullName>
    </recommendedName>
</protein>
<keyword evidence="3 14" id="KW-0349">Heme</keyword>
<dbReference type="PROSITE" id="PS00191">
    <property type="entry name" value="CYTOCHROME_B5_1"/>
    <property type="match status" value="1"/>
</dbReference>
<reference evidence="17" key="1">
    <citation type="submission" date="2020-11" db="EMBL/GenBank/DDBJ databases">
        <authorList>
            <person name="Tran Van P."/>
        </authorList>
    </citation>
    <scope>NUCLEOTIDE SEQUENCE</scope>
</reference>
<dbReference type="PROSITE" id="PS50255">
    <property type="entry name" value="CYTOCHROME_B5_2"/>
    <property type="match status" value="1"/>
</dbReference>
<organism evidence="17">
    <name type="scientific">Oppiella nova</name>
    <dbReference type="NCBI Taxonomy" id="334625"/>
    <lineage>
        <taxon>Eukaryota</taxon>
        <taxon>Metazoa</taxon>
        <taxon>Ecdysozoa</taxon>
        <taxon>Arthropoda</taxon>
        <taxon>Chelicerata</taxon>
        <taxon>Arachnida</taxon>
        <taxon>Acari</taxon>
        <taxon>Acariformes</taxon>
        <taxon>Sarcoptiformes</taxon>
        <taxon>Oribatida</taxon>
        <taxon>Brachypylina</taxon>
        <taxon>Oppioidea</taxon>
        <taxon>Oppiidae</taxon>
        <taxon>Oppiella</taxon>
    </lineage>
</organism>
<sequence length="136" mass="15562">MAQNDTKTYSLEEVAKHNEKKSVWLLIHDGVYDVTKFLEEHPGGEEVLIEQAGRDATESFEDVGHSSDARDLMSQYKIGELCEEDKKKTKKIQEKNHWGSTPTPSGDSSSWRSWAIPVGFALFATFVYRFYLHYSV</sequence>
<evidence type="ECO:0000256" key="5">
    <source>
        <dbReference type="ARBA" id="ARBA00022723"/>
    </source>
</evidence>
<evidence type="ECO:0000256" key="7">
    <source>
        <dbReference type="ARBA" id="ARBA00022848"/>
    </source>
</evidence>
<keyword evidence="14" id="KW-1133">Transmembrane helix</keyword>
<dbReference type="Pfam" id="PF00173">
    <property type="entry name" value="Cyt-b5"/>
    <property type="match status" value="1"/>
</dbReference>
<evidence type="ECO:0000256" key="12">
    <source>
        <dbReference type="ARBA" id="ARBA00038168"/>
    </source>
</evidence>
<feature type="region of interest" description="Disordered" evidence="15">
    <location>
        <begin position="87"/>
        <end position="110"/>
    </location>
</feature>
<accession>A0A7R9MHZ4</accession>
<dbReference type="SMART" id="SM01117">
    <property type="entry name" value="Cyt-b5"/>
    <property type="match status" value="1"/>
</dbReference>
<keyword evidence="5 14" id="KW-0479">Metal-binding</keyword>
<keyword evidence="8" id="KW-0249">Electron transport</keyword>
<evidence type="ECO:0000256" key="11">
    <source>
        <dbReference type="ARBA" id="ARBA00037877"/>
    </source>
</evidence>
<feature type="compositionally biased region" description="Basic and acidic residues" evidence="15">
    <location>
        <begin position="87"/>
        <end position="97"/>
    </location>
</feature>
<dbReference type="EMBL" id="CAJPVJ010020648">
    <property type="protein sequence ID" value="CAG2177711.1"/>
    <property type="molecule type" value="Genomic_DNA"/>
</dbReference>
<evidence type="ECO:0000256" key="6">
    <source>
        <dbReference type="ARBA" id="ARBA00022824"/>
    </source>
</evidence>
<evidence type="ECO:0000259" key="16">
    <source>
        <dbReference type="PROSITE" id="PS50255"/>
    </source>
</evidence>
<evidence type="ECO:0000256" key="3">
    <source>
        <dbReference type="ARBA" id="ARBA00022617"/>
    </source>
</evidence>
<evidence type="ECO:0000256" key="14">
    <source>
        <dbReference type="RuleBase" id="RU362121"/>
    </source>
</evidence>
<evidence type="ECO:0000256" key="1">
    <source>
        <dbReference type="ARBA" id="ARBA00004131"/>
    </source>
</evidence>
<dbReference type="InterPro" id="IPR018506">
    <property type="entry name" value="Cyt_B5_heme-BS"/>
</dbReference>
<dbReference type="EMBL" id="OC935473">
    <property type="protein sequence ID" value="CAD7660573.1"/>
    <property type="molecule type" value="Genomic_DNA"/>
</dbReference>
<dbReference type="Gene3D" id="3.10.120.10">
    <property type="entry name" value="Cytochrome b5-like heme/steroid binding domain"/>
    <property type="match status" value="1"/>
</dbReference>
<name>A0A7R9MHZ4_9ACAR</name>
<dbReference type="OrthoDB" id="260519at2759"/>
<dbReference type="GO" id="GO:0005789">
    <property type="term" value="C:endoplasmic reticulum membrane"/>
    <property type="evidence" value="ECO:0007669"/>
    <property type="project" value="UniProtKB-SubCell"/>
</dbReference>
<evidence type="ECO:0000256" key="2">
    <source>
        <dbReference type="ARBA" id="ARBA00022448"/>
    </source>
</evidence>
<dbReference type="SUPFAM" id="SSF55856">
    <property type="entry name" value="Cytochrome b5-like heme/steroid binding domain"/>
    <property type="match status" value="1"/>
</dbReference>
<evidence type="ECO:0000256" key="9">
    <source>
        <dbReference type="ARBA" id="ARBA00023004"/>
    </source>
</evidence>
<dbReference type="InterPro" id="IPR001199">
    <property type="entry name" value="Cyt_B5-like_heme/steroid-bd"/>
</dbReference>
<dbReference type="AlphaFoldDB" id="A0A7R9MHZ4"/>
<dbReference type="PRINTS" id="PR00363">
    <property type="entry name" value="CYTOCHROMEB5"/>
</dbReference>
<keyword evidence="2" id="KW-0813">Transport</keyword>
<dbReference type="GO" id="GO:0046872">
    <property type="term" value="F:metal ion binding"/>
    <property type="evidence" value="ECO:0007669"/>
    <property type="project" value="UniProtKB-UniRule"/>
</dbReference>
<evidence type="ECO:0000256" key="8">
    <source>
        <dbReference type="ARBA" id="ARBA00022982"/>
    </source>
</evidence>
<feature type="transmembrane region" description="Helical" evidence="14">
    <location>
        <begin position="114"/>
        <end position="132"/>
    </location>
</feature>
<dbReference type="FunFam" id="3.10.120.10:FF:000002">
    <property type="entry name" value="Cytochrome b5 type B"/>
    <property type="match status" value="1"/>
</dbReference>
<evidence type="ECO:0000256" key="13">
    <source>
        <dbReference type="ARBA" id="ARBA00039806"/>
    </source>
</evidence>
<keyword evidence="6" id="KW-0256">Endoplasmic reticulum</keyword>
<keyword evidence="7" id="KW-0492">Microsome</keyword>
<comment type="similarity">
    <text evidence="12 14">Belongs to the cytochrome b5 family.</text>
</comment>
<dbReference type="GO" id="GO:0020037">
    <property type="term" value="F:heme binding"/>
    <property type="evidence" value="ECO:0007669"/>
    <property type="project" value="UniProtKB-UniRule"/>
</dbReference>
<dbReference type="InterPro" id="IPR050668">
    <property type="entry name" value="Cytochrome_b5"/>
</dbReference>
<evidence type="ECO:0000313" key="17">
    <source>
        <dbReference type="EMBL" id="CAD7660573.1"/>
    </source>
</evidence>
<evidence type="ECO:0000256" key="4">
    <source>
        <dbReference type="ARBA" id="ARBA00022692"/>
    </source>
</evidence>
<gene>
    <name evidence="17" type="ORF">ONB1V03_LOCUS17139</name>
</gene>
<evidence type="ECO:0000256" key="10">
    <source>
        <dbReference type="ARBA" id="ARBA00023136"/>
    </source>
</evidence>
<evidence type="ECO:0000313" key="18">
    <source>
        <dbReference type="Proteomes" id="UP000728032"/>
    </source>
</evidence>
<feature type="compositionally biased region" description="Low complexity" evidence="15">
    <location>
        <begin position="98"/>
        <end position="110"/>
    </location>
</feature>
<keyword evidence="9 14" id="KW-0408">Iron</keyword>
<dbReference type="PANTHER" id="PTHR19359">
    <property type="entry name" value="CYTOCHROME B5"/>
    <property type="match status" value="1"/>
</dbReference>
<dbReference type="InterPro" id="IPR036400">
    <property type="entry name" value="Cyt_B5-like_heme/steroid_sf"/>
</dbReference>
<evidence type="ECO:0000256" key="15">
    <source>
        <dbReference type="SAM" id="MobiDB-lite"/>
    </source>
</evidence>
<proteinExistence type="inferred from homology"/>
<keyword evidence="18" id="KW-1185">Reference proteome</keyword>
<dbReference type="Proteomes" id="UP000728032">
    <property type="component" value="Unassembled WGS sequence"/>
</dbReference>
<keyword evidence="4 14" id="KW-0812">Transmembrane</keyword>
<comment type="subcellular location">
    <subcellularLocation>
        <location evidence="1">Endoplasmic reticulum membrane</location>
        <topology evidence="1">Single-pass membrane protein</topology>
        <orientation evidence="1">Cytoplasmic side</orientation>
    </subcellularLocation>
    <subcellularLocation>
        <location evidence="11">Microsome membrane</location>
        <topology evidence="11">Single-pass membrane protein</topology>
        <orientation evidence="11">Cytoplasmic side</orientation>
    </subcellularLocation>
</comment>